<dbReference type="EMBL" id="BAABIM010000001">
    <property type="protein sequence ID" value="GAA4677785.1"/>
    <property type="molecule type" value="Genomic_DNA"/>
</dbReference>
<organism evidence="2 3">
    <name type="scientific">Nocardioides nanhaiensis</name>
    <dbReference type="NCBI Taxonomy" id="1476871"/>
    <lineage>
        <taxon>Bacteria</taxon>
        <taxon>Bacillati</taxon>
        <taxon>Actinomycetota</taxon>
        <taxon>Actinomycetes</taxon>
        <taxon>Propionibacteriales</taxon>
        <taxon>Nocardioidaceae</taxon>
        <taxon>Nocardioides</taxon>
    </lineage>
</organism>
<reference evidence="3" key="1">
    <citation type="journal article" date="2019" name="Int. J. Syst. Evol. Microbiol.">
        <title>The Global Catalogue of Microorganisms (GCM) 10K type strain sequencing project: providing services to taxonomists for standard genome sequencing and annotation.</title>
        <authorList>
            <consortium name="The Broad Institute Genomics Platform"/>
            <consortium name="The Broad Institute Genome Sequencing Center for Infectious Disease"/>
            <person name="Wu L."/>
            <person name="Ma J."/>
        </authorList>
    </citation>
    <scope>NUCLEOTIDE SEQUENCE [LARGE SCALE GENOMIC DNA]</scope>
    <source>
        <strain evidence="3">JCM 18127</strain>
    </source>
</reference>
<feature type="transmembrane region" description="Helical" evidence="1">
    <location>
        <begin position="43"/>
        <end position="61"/>
    </location>
</feature>
<sequence>MPDADFLARLDRAAAPLHDAVASSRPPGAAAAITTARRRRASVGVAAGVAVLALVGGGIALTGGTGADQGRGLDPTQSGTAEVPRALPAPAPFTPASAEAATVGWIEGWEPTTISNDRLFEGCLAGLEEAGLPEPARSADVSLLAGGTAAFNTWGLMPDEAVAERWEEVLRSSLEGCAEVVDEVEYAGGGSLSAGTTVLHLRRADDATEFWVVRADDAVAFAALGPTTPATDPAAGLAYGDALLAALLNDEALRGG</sequence>
<evidence type="ECO:0000313" key="2">
    <source>
        <dbReference type="EMBL" id="GAA4677785.1"/>
    </source>
</evidence>
<keyword evidence="1" id="KW-0472">Membrane</keyword>
<protein>
    <recommendedName>
        <fullName evidence="4">Sensor domain-containing protein</fullName>
    </recommendedName>
</protein>
<evidence type="ECO:0000256" key="1">
    <source>
        <dbReference type="SAM" id="Phobius"/>
    </source>
</evidence>
<accession>A0ABP8W2W6</accession>
<keyword evidence="3" id="KW-1185">Reference proteome</keyword>
<name>A0ABP8W2W6_9ACTN</name>
<keyword evidence="1" id="KW-0812">Transmembrane</keyword>
<keyword evidence="1" id="KW-1133">Transmembrane helix</keyword>
<evidence type="ECO:0000313" key="3">
    <source>
        <dbReference type="Proteomes" id="UP001500621"/>
    </source>
</evidence>
<gene>
    <name evidence="2" type="ORF">GCM10023226_13790</name>
</gene>
<comment type="caution">
    <text evidence="2">The sequence shown here is derived from an EMBL/GenBank/DDBJ whole genome shotgun (WGS) entry which is preliminary data.</text>
</comment>
<evidence type="ECO:0008006" key="4">
    <source>
        <dbReference type="Google" id="ProtNLM"/>
    </source>
</evidence>
<proteinExistence type="predicted"/>
<dbReference type="RefSeq" id="WP_345263988.1">
    <property type="nucleotide sequence ID" value="NZ_BAABIM010000001.1"/>
</dbReference>
<dbReference type="Proteomes" id="UP001500621">
    <property type="component" value="Unassembled WGS sequence"/>
</dbReference>